<dbReference type="InterPro" id="IPR036864">
    <property type="entry name" value="Zn2-C6_fun-type_DNA-bd_sf"/>
</dbReference>
<dbReference type="GO" id="GO:0000981">
    <property type="term" value="F:DNA-binding transcription factor activity, RNA polymerase II-specific"/>
    <property type="evidence" value="ECO:0007669"/>
    <property type="project" value="InterPro"/>
</dbReference>
<dbReference type="OrthoDB" id="3945418at2759"/>
<dbReference type="EMBL" id="KZ678131">
    <property type="protein sequence ID" value="PSN71497.1"/>
    <property type="molecule type" value="Genomic_DNA"/>
</dbReference>
<keyword evidence="2" id="KW-0479">Metal-binding</keyword>
<dbReference type="InterPro" id="IPR050987">
    <property type="entry name" value="AtrR-like"/>
</dbReference>
<organism evidence="6 7">
    <name type="scientific">Corynespora cassiicola Philippines</name>
    <dbReference type="NCBI Taxonomy" id="1448308"/>
    <lineage>
        <taxon>Eukaryota</taxon>
        <taxon>Fungi</taxon>
        <taxon>Dikarya</taxon>
        <taxon>Ascomycota</taxon>
        <taxon>Pezizomycotina</taxon>
        <taxon>Dothideomycetes</taxon>
        <taxon>Pleosporomycetidae</taxon>
        <taxon>Pleosporales</taxon>
        <taxon>Corynesporascaceae</taxon>
        <taxon>Corynespora</taxon>
    </lineage>
</organism>
<comment type="subcellular location">
    <subcellularLocation>
        <location evidence="1">Nucleus</location>
    </subcellularLocation>
</comment>
<evidence type="ECO:0000259" key="5">
    <source>
        <dbReference type="PROSITE" id="PS50048"/>
    </source>
</evidence>
<dbReference type="PANTHER" id="PTHR46910:SF3">
    <property type="entry name" value="HALOTOLERANCE PROTEIN 9-RELATED"/>
    <property type="match status" value="1"/>
</dbReference>
<evidence type="ECO:0000256" key="2">
    <source>
        <dbReference type="ARBA" id="ARBA00022723"/>
    </source>
</evidence>
<dbReference type="SMART" id="SM00066">
    <property type="entry name" value="GAL4"/>
    <property type="match status" value="1"/>
</dbReference>
<keyword evidence="4" id="KW-0539">Nucleus</keyword>
<evidence type="ECO:0000313" key="6">
    <source>
        <dbReference type="EMBL" id="PSN71497.1"/>
    </source>
</evidence>
<dbReference type="SUPFAM" id="SSF57701">
    <property type="entry name" value="Zn2/Cys6 DNA-binding domain"/>
    <property type="match status" value="1"/>
</dbReference>
<dbReference type="PROSITE" id="PS00463">
    <property type="entry name" value="ZN2_CY6_FUNGAL_1"/>
    <property type="match status" value="1"/>
</dbReference>
<dbReference type="PROSITE" id="PS50048">
    <property type="entry name" value="ZN2_CY6_FUNGAL_2"/>
    <property type="match status" value="1"/>
</dbReference>
<dbReference type="AlphaFoldDB" id="A0A2T2P1F8"/>
<dbReference type="CDD" id="cd12148">
    <property type="entry name" value="fungal_TF_MHR"/>
    <property type="match status" value="1"/>
</dbReference>
<proteinExistence type="predicted"/>
<dbReference type="CDD" id="cd00067">
    <property type="entry name" value="GAL4"/>
    <property type="match status" value="1"/>
</dbReference>
<dbReference type="PANTHER" id="PTHR46910">
    <property type="entry name" value="TRANSCRIPTION FACTOR PDR1"/>
    <property type="match status" value="1"/>
</dbReference>
<protein>
    <recommendedName>
        <fullName evidence="5">Zn(2)-C6 fungal-type domain-containing protein</fullName>
    </recommendedName>
</protein>
<dbReference type="Gene3D" id="4.10.240.10">
    <property type="entry name" value="Zn(2)-C6 fungal-type DNA-binding domain"/>
    <property type="match status" value="1"/>
</dbReference>
<accession>A0A2T2P1F8</accession>
<evidence type="ECO:0000256" key="4">
    <source>
        <dbReference type="ARBA" id="ARBA00023242"/>
    </source>
</evidence>
<dbReference type="GO" id="GO:0008270">
    <property type="term" value="F:zinc ion binding"/>
    <property type="evidence" value="ECO:0007669"/>
    <property type="project" value="InterPro"/>
</dbReference>
<dbReference type="Pfam" id="PF00172">
    <property type="entry name" value="Zn_clus"/>
    <property type="match status" value="1"/>
</dbReference>
<keyword evidence="7" id="KW-1185">Reference proteome</keyword>
<dbReference type="GO" id="GO:0005634">
    <property type="term" value="C:nucleus"/>
    <property type="evidence" value="ECO:0007669"/>
    <property type="project" value="UniProtKB-SubCell"/>
</dbReference>
<feature type="domain" description="Zn(2)-C6 fungal-type" evidence="5">
    <location>
        <begin position="36"/>
        <end position="68"/>
    </location>
</feature>
<dbReference type="Proteomes" id="UP000240883">
    <property type="component" value="Unassembled WGS sequence"/>
</dbReference>
<dbReference type="STRING" id="1448308.A0A2T2P1F8"/>
<evidence type="ECO:0000256" key="1">
    <source>
        <dbReference type="ARBA" id="ARBA00004123"/>
    </source>
</evidence>
<name>A0A2T2P1F8_CORCC</name>
<evidence type="ECO:0000313" key="7">
    <source>
        <dbReference type="Proteomes" id="UP000240883"/>
    </source>
</evidence>
<dbReference type="InterPro" id="IPR001138">
    <property type="entry name" value="Zn2Cys6_DnaBD"/>
</dbReference>
<gene>
    <name evidence="6" type="ORF">BS50DRAFT_584983</name>
</gene>
<dbReference type="GO" id="GO:0003677">
    <property type="term" value="F:DNA binding"/>
    <property type="evidence" value="ECO:0007669"/>
    <property type="project" value="UniProtKB-KW"/>
</dbReference>
<sequence length="361" mass="40452">MLTTASDVAHLHAVSCASKHGYPPPVPAKRGRKFRACDQCAQSKVSCDLGFIADGCTRCRKQGFVCSFIRRETRRHSGTPQAPFLLSYTAARGDSKADPFVSDAVKNDMMQPLTIQLRPSDDVAPDCTPHLDFLYGPIGAFPFSTDDPMFMTSPKSNLSDYLETKWTVSALDDCMKIIVDSLAETYNSIILRAAEPLPPFDMATAEQVFTTPNALVFITSYFRDIHCYMSFVHLSTLEANHSSVPLLMMLFLAGSFFSPPNDDAIAARGFLRLAEEFIFHQALPQARDELINKEHVQRLQAALITIILQGEINDSSTRRRIRQERFPKLVGAVRSLNLAQTEHLEKRKSWLDYIADEVNIR</sequence>
<reference evidence="6 7" key="1">
    <citation type="journal article" date="2018" name="Front. Microbiol.">
        <title>Genome-Wide Analysis of Corynespora cassiicola Leaf Fall Disease Putative Effectors.</title>
        <authorList>
            <person name="Lopez D."/>
            <person name="Ribeiro S."/>
            <person name="Label P."/>
            <person name="Fumanal B."/>
            <person name="Venisse J.S."/>
            <person name="Kohler A."/>
            <person name="de Oliveira R.R."/>
            <person name="Labutti K."/>
            <person name="Lipzen A."/>
            <person name="Lail K."/>
            <person name="Bauer D."/>
            <person name="Ohm R.A."/>
            <person name="Barry K.W."/>
            <person name="Spatafora J."/>
            <person name="Grigoriev I.V."/>
            <person name="Martin F.M."/>
            <person name="Pujade-Renaud V."/>
        </authorList>
    </citation>
    <scope>NUCLEOTIDE SEQUENCE [LARGE SCALE GENOMIC DNA]</scope>
    <source>
        <strain evidence="6 7">Philippines</strain>
    </source>
</reference>
<evidence type="ECO:0000256" key="3">
    <source>
        <dbReference type="ARBA" id="ARBA00023125"/>
    </source>
</evidence>
<keyword evidence="3" id="KW-0238">DNA-binding</keyword>